<dbReference type="InterPro" id="IPR008271">
    <property type="entry name" value="Ser/Thr_kinase_AS"/>
</dbReference>
<evidence type="ECO:0000313" key="3">
    <source>
        <dbReference type="Proteomes" id="UP000006727"/>
    </source>
</evidence>
<protein>
    <recommendedName>
        <fullName evidence="1">Protein kinase domain-containing protein</fullName>
    </recommendedName>
</protein>
<reference evidence="2 3" key="2">
    <citation type="journal article" date="2018" name="Plant J.">
        <title>The Physcomitrella patens chromosome-scale assembly reveals moss genome structure and evolution.</title>
        <authorList>
            <person name="Lang D."/>
            <person name="Ullrich K.K."/>
            <person name="Murat F."/>
            <person name="Fuchs J."/>
            <person name="Jenkins J."/>
            <person name="Haas F.B."/>
            <person name="Piednoel M."/>
            <person name="Gundlach H."/>
            <person name="Van Bel M."/>
            <person name="Meyberg R."/>
            <person name="Vives C."/>
            <person name="Morata J."/>
            <person name="Symeonidi A."/>
            <person name="Hiss M."/>
            <person name="Muchero W."/>
            <person name="Kamisugi Y."/>
            <person name="Saleh O."/>
            <person name="Blanc G."/>
            <person name="Decker E.L."/>
            <person name="van Gessel N."/>
            <person name="Grimwood J."/>
            <person name="Hayes R.D."/>
            <person name="Graham S.W."/>
            <person name="Gunter L.E."/>
            <person name="McDaniel S.F."/>
            <person name="Hoernstein S.N.W."/>
            <person name="Larsson A."/>
            <person name="Li F.W."/>
            <person name="Perroud P.F."/>
            <person name="Phillips J."/>
            <person name="Ranjan P."/>
            <person name="Rokshar D.S."/>
            <person name="Rothfels C.J."/>
            <person name="Schneider L."/>
            <person name="Shu S."/>
            <person name="Stevenson D.W."/>
            <person name="Thummler F."/>
            <person name="Tillich M."/>
            <person name="Villarreal Aguilar J.C."/>
            <person name="Widiez T."/>
            <person name="Wong G.K."/>
            <person name="Wymore A."/>
            <person name="Zhang Y."/>
            <person name="Zimmer A.D."/>
            <person name="Quatrano R.S."/>
            <person name="Mayer K.F.X."/>
            <person name="Goodstein D."/>
            <person name="Casacuberta J.M."/>
            <person name="Vandepoele K."/>
            <person name="Reski R."/>
            <person name="Cuming A.C."/>
            <person name="Tuskan G.A."/>
            <person name="Maumus F."/>
            <person name="Salse J."/>
            <person name="Schmutz J."/>
            <person name="Rensing S.A."/>
        </authorList>
    </citation>
    <scope>NUCLEOTIDE SEQUENCE [LARGE SCALE GENOMIC DNA]</scope>
    <source>
        <strain evidence="2 3">cv. Gransden 2004</strain>
    </source>
</reference>
<keyword evidence="3" id="KW-1185">Reference proteome</keyword>
<dbReference type="Gramene" id="Pp3c1_27910V3.1">
    <property type="protein sequence ID" value="PAC:32971500.CDS.1"/>
    <property type="gene ID" value="Pp3c1_27910"/>
</dbReference>
<sequence>MEKLHKGCSPNLIHRDVKISNILITSKYDGKLTDFGL</sequence>
<dbReference type="PROSITE" id="PS50011">
    <property type="entry name" value="PROTEIN_KINASE_DOM"/>
    <property type="match status" value="1"/>
</dbReference>
<dbReference type="Pfam" id="PF00069">
    <property type="entry name" value="Pkinase"/>
    <property type="match status" value="1"/>
</dbReference>
<dbReference type="InterPro" id="IPR000719">
    <property type="entry name" value="Prot_kinase_dom"/>
</dbReference>
<dbReference type="Proteomes" id="UP000006727">
    <property type="component" value="Chromosome 1"/>
</dbReference>
<dbReference type="PROSITE" id="PS00108">
    <property type="entry name" value="PROTEIN_KINASE_ST"/>
    <property type="match status" value="1"/>
</dbReference>
<evidence type="ECO:0000313" key="2">
    <source>
        <dbReference type="EnsemblPlants" id="PAC:32971500.CDS.1"/>
    </source>
</evidence>
<proteinExistence type="predicted"/>
<dbReference type="EnsemblPlants" id="Pp3c1_27910V3.1">
    <property type="protein sequence ID" value="PAC:32971500.CDS.1"/>
    <property type="gene ID" value="Pp3c1_27910"/>
</dbReference>
<name>A0A7I4EX58_PHYPA</name>
<reference evidence="2 3" key="1">
    <citation type="journal article" date="2008" name="Science">
        <title>The Physcomitrella genome reveals evolutionary insights into the conquest of land by plants.</title>
        <authorList>
            <person name="Rensing S."/>
            <person name="Lang D."/>
            <person name="Zimmer A."/>
            <person name="Terry A."/>
            <person name="Salamov A."/>
            <person name="Shapiro H."/>
            <person name="Nishiyama T."/>
            <person name="Perroud P.-F."/>
            <person name="Lindquist E."/>
            <person name="Kamisugi Y."/>
            <person name="Tanahashi T."/>
            <person name="Sakakibara K."/>
            <person name="Fujita T."/>
            <person name="Oishi K."/>
            <person name="Shin-I T."/>
            <person name="Kuroki Y."/>
            <person name="Toyoda A."/>
            <person name="Suzuki Y."/>
            <person name="Hashimoto A."/>
            <person name="Yamaguchi K."/>
            <person name="Sugano A."/>
            <person name="Kohara Y."/>
            <person name="Fujiyama A."/>
            <person name="Anterola A."/>
            <person name="Aoki S."/>
            <person name="Ashton N."/>
            <person name="Barbazuk W.B."/>
            <person name="Barker E."/>
            <person name="Bennetzen J."/>
            <person name="Bezanilla M."/>
            <person name="Blankenship R."/>
            <person name="Cho S.H."/>
            <person name="Dutcher S."/>
            <person name="Estelle M."/>
            <person name="Fawcett J.A."/>
            <person name="Gundlach H."/>
            <person name="Hanada K."/>
            <person name="Heyl A."/>
            <person name="Hicks K.A."/>
            <person name="Hugh J."/>
            <person name="Lohr M."/>
            <person name="Mayer K."/>
            <person name="Melkozernov A."/>
            <person name="Murata T."/>
            <person name="Nelson D."/>
            <person name="Pils B."/>
            <person name="Prigge M."/>
            <person name="Reiss B."/>
            <person name="Renner T."/>
            <person name="Rombauts S."/>
            <person name="Rushton P."/>
            <person name="Sanderfoot A."/>
            <person name="Schween G."/>
            <person name="Shiu S.-H."/>
            <person name="Stueber K."/>
            <person name="Theodoulou F.L."/>
            <person name="Tu H."/>
            <person name="Van de Peer Y."/>
            <person name="Verrier P.J."/>
            <person name="Waters E."/>
            <person name="Wood A."/>
            <person name="Yang L."/>
            <person name="Cove D."/>
            <person name="Cuming A."/>
            <person name="Hasebe M."/>
            <person name="Lucas S."/>
            <person name="Mishler D.B."/>
            <person name="Reski R."/>
            <person name="Grigoriev I."/>
            <person name="Quatrano R.S."/>
            <person name="Boore J.L."/>
        </authorList>
    </citation>
    <scope>NUCLEOTIDE SEQUENCE [LARGE SCALE GENOMIC DNA]</scope>
    <source>
        <strain evidence="2 3">cv. Gransden 2004</strain>
    </source>
</reference>
<evidence type="ECO:0000259" key="1">
    <source>
        <dbReference type="PROSITE" id="PS50011"/>
    </source>
</evidence>
<organism evidence="2 3">
    <name type="scientific">Physcomitrium patens</name>
    <name type="common">Spreading-leaved earth moss</name>
    <name type="synonym">Physcomitrella patens</name>
    <dbReference type="NCBI Taxonomy" id="3218"/>
    <lineage>
        <taxon>Eukaryota</taxon>
        <taxon>Viridiplantae</taxon>
        <taxon>Streptophyta</taxon>
        <taxon>Embryophyta</taxon>
        <taxon>Bryophyta</taxon>
        <taxon>Bryophytina</taxon>
        <taxon>Bryopsida</taxon>
        <taxon>Funariidae</taxon>
        <taxon>Funariales</taxon>
        <taxon>Funariaceae</taxon>
        <taxon>Physcomitrium</taxon>
    </lineage>
</organism>
<dbReference type="InterPro" id="IPR011009">
    <property type="entry name" value="Kinase-like_dom_sf"/>
</dbReference>
<accession>A0A7I4EX58</accession>
<feature type="domain" description="Protein kinase" evidence="1">
    <location>
        <begin position="1"/>
        <end position="37"/>
    </location>
</feature>
<dbReference type="Gene3D" id="1.10.510.10">
    <property type="entry name" value="Transferase(Phosphotransferase) domain 1"/>
    <property type="match status" value="1"/>
</dbReference>
<dbReference type="EMBL" id="ABEU02000001">
    <property type="status" value="NOT_ANNOTATED_CDS"/>
    <property type="molecule type" value="Genomic_DNA"/>
</dbReference>
<reference evidence="2" key="3">
    <citation type="submission" date="2020-12" db="UniProtKB">
        <authorList>
            <consortium name="EnsemblPlants"/>
        </authorList>
    </citation>
    <scope>IDENTIFICATION</scope>
</reference>
<dbReference type="SUPFAM" id="SSF56112">
    <property type="entry name" value="Protein kinase-like (PK-like)"/>
    <property type="match status" value="1"/>
</dbReference>